<dbReference type="PIRSF" id="PIRSF010312">
    <property type="entry name" value="Sulphur_oxidation_SoxY"/>
    <property type="match status" value="1"/>
</dbReference>
<dbReference type="RefSeq" id="WP_379910192.1">
    <property type="nucleotide sequence ID" value="NZ_JBHSWE010000001.1"/>
</dbReference>
<dbReference type="InterPro" id="IPR038162">
    <property type="entry name" value="SoxY_sf"/>
</dbReference>
<dbReference type="InterPro" id="IPR016568">
    <property type="entry name" value="Sulphur_oxidation_SoxY"/>
</dbReference>
<evidence type="ECO:0000259" key="2">
    <source>
        <dbReference type="Pfam" id="PF13501"/>
    </source>
</evidence>
<feature type="signal peptide" evidence="1">
    <location>
        <begin position="1"/>
        <end position="26"/>
    </location>
</feature>
<sequence length="156" mass="16906">MQRRELIRRLAMAVTALALMPLRSLANWNSGAFASQLPEEALKAAFGRSDTLPAVEIELKVPTTAYRGALVPVMVSARLPRVTRMALLVHGNPQPLAALYEFGPRALPDMATRIRLLGSSEVSVVVESNGTLFRNSQPVRVLLEGCSGEPAQEMPS</sequence>
<accession>A0ABW2A2M9</accession>
<evidence type="ECO:0000313" key="4">
    <source>
        <dbReference type="Proteomes" id="UP001596422"/>
    </source>
</evidence>
<feature type="chain" id="PRO_5046872212" evidence="1">
    <location>
        <begin position="27"/>
        <end position="156"/>
    </location>
</feature>
<proteinExistence type="predicted"/>
<gene>
    <name evidence="3" type="ORF">ACFQDL_17710</name>
</gene>
<dbReference type="Proteomes" id="UP001596422">
    <property type="component" value="Unassembled WGS sequence"/>
</dbReference>
<feature type="domain" description="Ig-like SoxY" evidence="2">
    <location>
        <begin position="43"/>
        <end position="146"/>
    </location>
</feature>
<dbReference type="EMBL" id="JBHSWE010000001">
    <property type="protein sequence ID" value="MFC6671695.1"/>
    <property type="molecule type" value="Genomic_DNA"/>
</dbReference>
<organism evidence="3 4">
    <name type="scientific">Marinobacterium aestuariivivens</name>
    <dbReference type="NCBI Taxonomy" id="1698799"/>
    <lineage>
        <taxon>Bacteria</taxon>
        <taxon>Pseudomonadati</taxon>
        <taxon>Pseudomonadota</taxon>
        <taxon>Gammaproteobacteria</taxon>
        <taxon>Oceanospirillales</taxon>
        <taxon>Oceanospirillaceae</taxon>
        <taxon>Marinobacterium</taxon>
    </lineage>
</organism>
<dbReference type="Gene3D" id="2.60.40.2470">
    <property type="entry name" value="SoxY domain"/>
    <property type="match status" value="1"/>
</dbReference>
<keyword evidence="1" id="KW-0732">Signal</keyword>
<evidence type="ECO:0000313" key="3">
    <source>
        <dbReference type="EMBL" id="MFC6671695.1"/>
    </source>
</evidence>
<keyword evidence="4" id="KW-1185">Reference proteome</keyword>
<reference evidence="4" key="1">
    <citation type="journal article" date="2019" name="Int. J. Syst. Evol. Microbiol.">
        <title>The Global Catalogue of Microorganisms (GCM) 10K type strain sequencing project: providing services to taxonomists for standard genome sequencing and annotation.</title>
        <authorList>
            <consortium name="The Broad Institute Genomics Platform"/>
            <consortium name="The Broad Institute Genome Sequencing Center for Infectious Disease"/>
            <person name="Wu L."/>
            <person name="Ma J."/>
        </authorList>
    </citation>
    <scope>NUCLEOTIDE SEQUENCE [LARGE SCALE GENOMIC DNA]</scope>
    <source>
        <strain evidence="4">NBRC 111756</strain>
    </source>
</reference>
<dbReference type="InterPro" id="IPR032711">
    <property type="entry name" value="SoxY"/>
</dbReference>
<dbReference type="Pfam" id="PF13501">
    <property type="entry name" value="SoxY"/>
    <property type="match status" value="1"/>
</dbReference>
<protein>
    <submittedName>
        <fullName evidence="3">Thiosulfate oxidation carrier protein SoxY</fullName>
    </submittedName>
</protein>
<name>A0ABW2A2M9_9GAMM</name>
<evidence type="ECO:0000256" key="1">
    <source>
        <dbReference type="SAM" id="SignalP"/>
    </source>
</evidence>
<comment type="caution">
    <text evidence="3">The sequence shown here is derived from an EMBL/GenBank/DDBJ whole genome shotgun (WGS) entry which is preliminary data.</text>
</comment>